<dbReference type="Proteomes" id="UP000193067">
    <property type="component" value="Unassembled WGS sequence"/>
</dbReference>
<accession>A0A1Y2J4G0</accession>
<dbReference type="EMBL" id="KZ084086">
    <property type="protein sequence ID" value="OSD08237.1"/>
    <property type="molecule type" value="Genomic_DNA"/>
</dbReference>
<gene>
    <name evidence="1" type="ORF">PYCCODRAFT_1345161</name>
</gene>
<name>A0A1Y2J4G0_TRAC3</name>
<feature type="non-terminal residue" evidence="1">
    <location>
        <position position="340"/>
    </location>
</feature>
<dbReference type="OrthoDB" id="3253416at2759"/>
<evidence type="ECO:0000313" key="2">
    <source>
        <dbReference type="Proteomes" id="UP000193067"/>
    </source>
</evidence>
<dbReference type="AlphaFoldDB" id="A0A1Y2J4G0"/>
<keyword evidence="2" id="KW-1185">Reference proteome</keyword>
<organism evidence="1 2">
    <name type="scientific">Trametes coccinea (strain BRFM310)</name>
    <name type="common">Pycnoporus coccineus</name>
    <dbReference type="NCBI Taxonomy" id="1353009"/>
    <lineage>
        <taxon>Eukaryota</taxon>
        <taxon>Fungi</taxon>
        <taxon>Dikarya</taxon>
        <taxon>Basidiomycota</taxon>
        <taxon>Agaricomycotina</taxon>
        <taxon>Agaricomycetes</taxon>
        <taxon>Polyporales</taxon>
        <taxon>Polyporaceae</taxon>
        <taxon>Trametes</taxon>
    </lineage>
</organism>
<evidence type="ECO:0000313" key="1">
    <source>
        <dbReference type="EMBL" id="OSD08237.1"/>
    </source>
</evidence>
<sequence length="340" mass="38391">MARTRQRPKLTTEQRALVRMRTDLMWKAIQQQREAYNESIAQLAADHSRSEQWVATQLFRGGREVAQQRKKNLYNAIVHDLAKKHRAAGRPSNGRNTLKDLAQEASTIDIDSLSEEEKERLLTQLEEDRREHAPVRKVPKKDAGIEIEGTLRRIGPEIDGVAQRTGAQYMFLITRGDVTDNFALRTTSTQKVVEACMHLFKCTPDEMAAKIESYVTAGLPGIVRAAGSKRSHQLKSEIRTKVFEGLRAILTEKGIPEDDQPSTMKWAHYAELVCRYGVALEGWTEGGNDAVCNPGDFKTLSQLERLHAALHGNSPSCYWVILDDTEWEARKEARRSAVLS</sequence>
<protein>
    <submittedName>
        <fullName evidence="1">Uncharacterized protein</fullName>
    </submittedName>
</protein>
<dbReference type="STRING" id="1353009.A0A1Y2J4G0"/>
<reference evidence="1 2" key="1">
    <citation type="journal article" date="2015" name="Biotechnol. Biofuels">
        <title>Enhanced degradation of softwood versus hardwood by the white-rot fungus Pycnoporus coccineus.</title>
        <authorList>
            <person name="Couturier M."/>
            <person name="Navarro D."/>
            <person name="Chevret D."/>
            <person name="Henrissat B."/>
            <person name="Piumi F."/>
            <person name="Ruiz-Duenas F.J."/>
            <person name="Martinez A.T."/>
            <person name="Grigoriev I.V."/>
            <person name="Riley R."/>
            <person name="Lipzen A."/>
            <person name="Berrin J.G."/>
            <person name="Master E.R."/>
            <person name="Rosso M.N."/>
        </authorList>
    </citation>
    <scope>NUCLEOTIDE SEQUENCE [LARGE SCALE GENOMIC DNA]</scope>
    <source>
        <strain evidence="1 2">BRFM310</strain>
    </source>
</reference>
<proteinExistence type="predicted"/>